<feature type="transmembrane region" description="Helical" evidence="1">
    <location>
        <begin position="192"/>
        <end position="215"/>
    </location>
</feature>
<evidence type="ECO:0000256" key="1">
    <source>
        <dbReference type="SAM" id="Phobius"/>
    </source>
</evidence>
<dbReference type="Proteomes" id="UP000521872">
    <property type="component" value="Unassembled WGS sequence"/>
</dbReference>
<keyword evidence="1" id="KW-1133">Transmembrane helix</keyword>
<protein>
    <recommendedName>
        <fullName evidence="2">DUF6533 domain-containing protein</fullName>
    </recommendedName>
</protein>
<dbReference type="AlphaFoldDB" id="A0A8H4VJ88"/>
<feature type="transmembrane region" description="Helical" evidence="1">
    <location>
        <begin position="252"/>
        <end position="272"/>
    </location>
</feature>
<comment type="caution">
    <text evidence="3">The sequence shown here is derived from an EMBL/GenBank/DDBJ whole genome shotgun (WGS) entry which is preliminary data.</text>
</comment>
<keyword evidence="4" id="KW-1185">Reference proteome</keyword>
<evidence type="ECO:0000259" key="2">
    <source>
        <dbReference type="Pfam" id="PF20151"/>
    </source>
</evidence>
<dbReference type="EMBL" id="JAACJL010000059">
    <property type="protein sequence ID" value="KAF4609870.1"/>
    <property type="molecule type" value="Genomic_DNA"/>
</dbReference>
<keyword evidence="1" id="KW-0812">Transmembrane</keyword>
<feature type="transmembrane region" description="Helical" evidence="1">
    <location>
        <begin position="119"/>
        <end position="138"/>
    </location>
</feature>
<evidence type="ECO:0000313" key="3">
    <source>
        <dbReference type="EMBL" id="KAF4609870.1"/>
    </source>
</evidence>
<name>A0A8H4VJ88_9AGAR</name>
<sequence>MNLLGTSTSSFKNAMVELPNMSDSTPIPPLPNPLTPLAFFPPGSAFEIMITSHVAVASLAIMIWDVLHTIGSDYVLLIRHKVRLPTVIYFFSRIATLGFLATSSIFITAPVGNCGSWQQAVDLFTIIAVSATSFLFFFRVQALYRTNKLVIAFFFLLWLGVCCTGVLSIVGVSATQIGPTQYCVNTALPKNAYLLGVALLIYDTLTFFAISWRLLDSNLTETKSFGERARIVLLRSNLPRFTRAFLRAGQQYYLSNVGFAVFATITLSLGVVPSPFRGVVGVVEILFHNVMACRVFRDTKLGVYYDTSEAMLSGVSRETRMIVAAPDYDSAATASNWSRTNISRDTSHP</sequence>
<feature type="domain" description="DUF6533" evidence="2">
    <location>
        <begin position="54"/>
        <end position="97"/>
    </location>
</feature>
<feature type="transmembrane region" description="Helical" evidence="1">
    <location>
        <begin position="150"/>
        <end position="172"/>
    </location>
</feature>
<feature type="transmembrane region" description="Helical" evidence="1">
    <location>
        <begin position="48"/>
        <end position="67"/>
    </location>
</feature>
<proteinExistence type="predicted"/>
<organism evidence="3 4">
    <name type="scientific">Agrocybe pediades</name>
    <dbReference type="NCBI Taxonomy" id="84607"/>
    <lineage>
        <taxon>Eukaryota</taxon>
        <taxon>Fungi</taxon>
        <taxon>Dikarya</taxon>
        <taxon>Basidiomycota</taxon>
        <taxon>Agaricomycotina</taxon>
        <taxon>Agaricomycetes</taxon>
        <taxon>Agaricomycetidae</taxon>
        <taxon>Agaricales</taxon>
        <taxon>Agaricineae</taxon>
        <taxon>Strophariaceae</taxon>
        <taxon>Agrocybe</taxon>
    </lineage>
</organism>
<gene>
    <name evidence="3" type="ORF">D9613_010415</name>
</gene>
<evidence type="ECO:0000313" key="4">
    <source>
        <dbReference type="Proteomes" id="UP000521872"/>
    </source>
</evidence>
<keyword evidence="1" id="KW-0472">Membrane</keyword>
<dbReference type="Pfam" id="PF20151">
    <property type="entry name" value="DUF6533"/>
    <property type="match status" value="1"/>
</dbReference>
<accession>A0A8H4VJ88</accession>
<reference evidence="3 4" key="1">
    <citation type="submission" date="2019-12" db="EMBL/GenBank/DDBJ databases">
        <authorList>
            <person name="Floudas D."/>
            <person name="Bentzer J."/>
            <person name="Ahren D."/>
            <person name="Johansson T."/>
            <person name="Persson P."/>
            <person name="Tunlid A."/>
        </authorList>
    </citation>
    <scope>NUCLEOTIDE SEQUENCE [LARGE SCALE GENOMIC DNA]</scope>
    <source>
        <strain evidence="3 4">CBS 102.39</strain>
    </source>
</reference>
<dbReference type="InterPro" id="IPR045340">
    <property type="entry name" value="DUF6533"/>
</dbReference>
<feature type="transmembrane region" description="Helical" evidence="1">
    <location>
        <begin position="87"/>
        <end position="107"/>
    </location>
</feature>